<dbReference type="InterPro" id="IPR000315">
    <property type="entry name" value="Znf_B-box"/>
</dbReference>
<dbReference type="PANTHER" id="PTHR25462">
    <property type="entry name" value="BONUS, ISOFORM C-RELATED"/>
    <property type="match status" value="1"/>
</dbReference>
<dbReference type="InterPro" id="IPR047153">
    <property type="entry name" value="TRIM45/56/19-like"/>
</dbReference>
<feature type="domain" description="RING-type" evidence="6">
    <location>
        <begin position="14"/>
        <end position="40"/>
    </location>
</feature>
<dbReference type="SMART" id="SM00184">
    <property type="entry name" value="RING"/>
    <property type="match status" value="1"/>
</dbReference>
<dbReference type="InterPro" id="IPR013083">
    <property type="entry name" value="Znf_RING/FYVE/PHD"/>
</dbReference>
<evidence type="ECO:0000259" key="7">
    <source>
        <dbReference type="PROSITE" id="PS50119"/>
    </source>
</evidence>
<dbReference type="SUPFAM" id="SSF101898">
    <property type="entry name" value="NHL repeat"/>
    <property type="match status" value="1"/>
</dbReference>
<feature type="compositionally biased region" description="Polar residues" evidence="5">
    <location>
        <begin position="109"/>
        <end position="126"/>
    </location>
</feature>
<dbReference type="SUPFAM" id="SSF57850">
    <property type="entry name" value="RING/U-box"/>
    <property type="match status" value="1"/>
</dbReference>
<feature type="domain" description="B box-type" evidence="7">
    <location>
        <begin position="217"/>
        <end position="264"/>
    </location>
</feature>
<dbReference type="EMBL" id="CP111028">
    <property type="protein sequence ID" value="WAR31409.1"/>
    <property type="molecule type" value="Genomic_DNA"/>
</dbReference>
<dbReference type="PANTHER" id="PTHR25462:SF296">
    <property type="entry name" value="MEIOTIC P26, ISOFORM F"/>
    <property type="match status" value="1"/>
</dbReference>
<dbReference type="InterPro" id="IPR011042">
    <property type="entry name" value="6-blade_b-propeller_TolB-like"/>
</dbReference>
<dbReference type="InterPro" id="IPR018957">
    <property type="entry name" value="Znf_C3HC4_RING-type"/>
</dbReference>
<evidence type="ECO:0000256" key="4">
    <source>
        <dbReference type="PROSITE-ProRule" id="PRU00024"/>
    </source>
</evidence>
<name>A0ABY7GCX5_MYAAR</name>
<feature type="compositionally biased region" description="Basic and acidic residues" evidence="5">
    <location>
        <begin position="91"/>
        <end position="101"/>
    </location>
</feature>
<dbReference type="InterPro" id="IPR017907">
    <property type="entry name" value="Znf_RING_CS"/>
</dbReference>
<sequence>MQRSMKFQEDTITCPLCSKNYTNPRLLPCLHSFCSDCLSNHIQHGGQQTQSEQKPTAGHGKSTRKESPTKQGHAAETSGKADQKGNTLKPGDAKGKPDQRSKSPHGGKSPTQGASPKPSKSPQQGKSDSKSVPPGKTPRATELTKTAAGGPKPQHLSTSTRPTYQTGAKGFPCPCCKKFATTPQLPKTNPDRWAELFPENNLLADLVDLHSLKLGTRSCDPCRRNKKSALVHSYCKICRDALCEPCALTHKGLRSCRNHKVLSTAQFADAINSLKVEEEFCSLHDGKTMERYCYTHSQLCCSQCIVENHKHCERTVPVVDAATKAKEVGEISSLDAALQKYREHVEIVLKDRSNLIRKLDNKKGKLMDEFINVKKHIISQLEKMERDLKTILDATHKQESKKIKQEVDKCRDIQSGVVNSKEFLTLADQHGSNSQVISTIEKVKSECEYYEESIGILCSRIRAVDYDIALDNSLKQIMTRLNQFGRIDVNTTPAKLPPPPKLAATLGLQSFTTKAKAVKPTYTLVGKNANEIGEFCARSDDDSNDCWFTGALFLTDGRILLADRTNRKLKLFTSNFNPITELSLSSKPWDVTRITEKEVAVSLPAECRIQFVSIDGNFMSLVRSIGTDEPCFGICHTEGKILTVTYDGDPPNLKVLSMGGKELTYVCVDDDGFTLFSKPVYVACTPKASRIYVSDERLGCVVNLKETGELNFAYSAMDLGNAAGIALDTDGNIYVCGATSNSVHVVSPNGERVKVLITGEHITYPRAIAFEPREKKLLVTQGDQD</sequence>
<dbReference type="Gene3D" id="3.30.40.10">
    <property type="entry name" value="Zinc/RING finger domain, C3HC4 (zinc finger)"/>
    <property type="match status" value="1"/>
</dbReference>
<evidence type="ECO:0000256" key="2">
    <source>
        <dbReference type="ARBA" id="ARBA00022771"/>
    </source>
</evidence>
<dbReference type="PROSITE" id="PS50089">
    <property type="entry name" value="ZF_RING_2"/>
    <property type="match status" value="1"/>
</dbReference>
<feature type="compositionally biased region" description="Polar residues" evidence="5">
    <location>
        <begin position="155"/>
        <end position="165"/>
    </location>
</feature>
<dbReference type="Gene3D" id="3.30.160.60">
    <property type="entry name" value="Classic Zinc Finger"/>
    <property type="match status" value="1"/>
</dbReference>
<feature type="compositionally biased region" description="Polar residues" evidence="5">
    <location>
        <begin position="45"/>
        <end position="54"/>
    </location>
</feature>
<dbReference type="Proteomes" id="UP001164746">
    <property type="component" value="Chromosome 17"/>
</dbReference>
<feature type="region of interest" description="Disordered" evidence="5">
    <location>
        <begin position="45"/>
        <end position="165"/>
    </location>
</feature>
<feature type="non-terminal residue" evidence="8">
    <location>
        <position position="1"/>
    </location>
</feature>
<dbReference type="Pfam" id="PF00097">
    <property type="entry name" value="zf-C3HC4"/>
    <property type="match status" value="1"/>
</dbReference>
<dbReference type="SUPFAM" id="SSF57845">
    <property type="entry name" value="B-box zinc-binding domain"/>
    <property type="match status" value="1"/>
</dbReference>
<gene>
    <name evidence="8" type="ORF">MAR_033951</name>
</gene>
<keyword evidence="1" id="KW-0479">Metal-binding</keyword>
<evidence type="ECO:0000313" key="9">
    <source>
        <dbReference type="Proteomes" id="UP001164746"/>
    </source>
</evidence>
<keyword evidence="3" id="KW-0862">Zinc</keyword>
<evidence type="ECO:0000313" key="8">
    <source>
        <dbReference type="EMBL" id="WAR31409.1"/>
    </source>
</evidence>
<dbReference type="InterPro" id="IPR001841">
    <property type="entry name" value="Znf_RING"/>
</dbReference>
<evidence type="ECO:0000259" key="6">
    <source>
        <dbReference type="PROSITE" id="PS50089"/>
    </source>
</evidence>
<protein>
    <submittedName>
        <fullName evidence="8">TRIM9-like protein</fullName>
    </submittedName>
</protein>
<accession>A0ABY7GCX5</accession>
<keyword evidence="9" id="KW-1185">Reference proteome</keyword>
<reference evidence="8" key="1">
    <citation type="submission" date="2022-11" db="EMBL/GenBank/DDBJ databases">
        <title>Centuries of genome instability and evolution in soft-shell clam transmissible cancer (bioRxiv).</title>
        <authorList>
            <person name="Hart S.F.M."/>
            <person name="Yonemitsu M.A."/>
            <person name="Giersch R.M."/>
            <person name="Beal B.F."/>
            <person name="Arriagada G."/>
            <person name="Davis B.W."/>
            <person name="Ostrander E.A."/>
            <person name="Goff S.P."/>
            <person name="Metzger M.J."/>
        </authorList>
    </citation>
    <scope>NUCLEOTIDE SEQUENCE</scope>
    <source>
        <strain evidence="8">MELC-2E11</strain>
        <tissue evidence="8">Siphon/mantle</tissue>
    </source>
</reference>
<dbReference type="Gene3D" id="2.120.10.30">
    <property type="entry name" value="TolB, C-terminal domain"/>
    <property type="match status" value="1"/>
</dbReference>
<organism evidence="8 9">
    <name type="scientific">Mya arenaria</name>
    <name type="common">Soft-shell clam</name>
    <dbReference type="NCBI Taxonomy" id="6604"/>
    <lineage>
        <taxon>Eukaryota</taxon>
        <taxon>Metazoa</taxon>
        <taxon>Spiralia</taxon>
        <taxon>Lophotrochozoa</taxon>
        <taxon>Mollusca</taxon>
        <taxon>Bivalvia</taxon>
        <taxon>Autobranchia</taxon>
        <taxon>Heteroconchia</taxon>
        <taxon>Euheterodonta</taxon>
        <taxon>Imparidentia</taxon>
        <taxon>Neoheterodontei</taxon>
        <taxon>Myida</taxon>
        <taxon>Myoidea</taxon>
        <taxon>Myidae</taxon>
        <taxon>Mya</taxon>
    </lineage>
</organism>
<evidence type="ECO:0000256" key="3">
    <source>
        <dbReference type="ARBA" id="ARBA00022833"/>
    </source>
</evidence>
<keyword evidence="2 4" id="KW-0863">Zinc-finger</keyword>
<proteinExistence type="predicted"/>
<evidence type="ECO:0000256" key="1">
    <source>
        <dbReference type="ARBA" id="ARBA00022723"/>
    </source>
</evidence>
<evidence type="ECO:0000256" key="5">
    <source>
        <dbReference type="SAM" id="MobiDB-lite"/>
    </source>
</evidence>
<dbReference type="PROSITE" id="PS50119">
    <property type="entry name" value="ZF_BBOX"/>
    <property type="match status" value="1"/>
</dbReference>
<dbReference type="PROSITE" id="PS00518">
    <property type="entry name" value="ZF_RING_1"/>
    <property type="match status" value="1"/>
</dbReference>